<accession>A0A6J4L189</accession>
<dbReference type="Pfam" id="PF02754">
    <property type="entry name" value="CCG"/>
    <property type="match status" value="2"/>
</dbReference>
<evidence type="ECO:0000313" key="2">
    <source>
        <dbReference type="EMBL" id="CAA9320434.1"/>
    </source>
</evidence>
<gene>
    <name evidence="2" type="ORF">AVDCRST_MAG56-6870</name>
</gene>
<dbReference type="AlphaFoldDB" id="A0A6J4L189"/>
<name>A0A6J4L189_9SPHI</name>
<protein>
    <submittedName>
        <fullName evidence="2">Predicted L-lactate dehydrogenase, Fe-S oxidoreductase subunit YkgE</fullName>
    </submittedName>
</protein>
<feature type="domain" description="Cysteine-rich" evidence="1">
    <location>
        <begin position="141"/>
        <end position="225"/>
    </location>
</feature>
<dbReference type="PANTHER" id="PTHR30296:SF0">
    <property type="entry name" value="LACTATE UTILIZATION PROTEIN A"/>
    <property type="match status" value="1"/>
</dbReference>
<dbReference type="GO" id="GO:0005829">
    <property type="term" value="C:cytosol"/>
    <property type="evidence" value="ECO:0007669"/>
    <property type="project" value="TreeGrafter"/>
</dbReference>
<sequence>MSAKEPLIVDIFIPCFVDQVAPQIGFNMVKVLEKVGCTVNYNPNQTCCGQPAFNAGYFDNAREVAKKFFVDFPGLDRYIVTPSASCAGMVRNSYEMLFGKDPVLAAEYARVSKNTFELTEFLVDVLGVTRIEGARLDGTATYHDSCSALRECHISKAPRRLLRGVSGLEIRELEENETCCGFGGTFAVKFESISAAMGEQKVHHALETKANYLVSTDYSCLMHLDAYIQKNKLPLKTMHIADVLASGW</sequence>
<dbReference type="EMBL" id="CADCTQ010000571">
    <property type="protein sequence ID" value="CAA9320434.1"/>
    <property type="molecule type" value="Genomic_DNA"/>
</dbReference>
<organism evidence="2">
    <name type="scientific">uncultured Cytophagales bacterium</name>
    <dbReference type="NCBI Taxonomy" id="158755"/>
    <lineage>
        <taxon>Bacteria</taxon>
        <taxon>Pseudomonadati</taxon>
        <taxon>Bacteroidota</taxon>
        <taxon>Sphingobacteriia</taxon>
        <taxon>Sphingobacteriales</taxon>
        <taxon>environmental samples</taxon>
    </lineage>
</organism>
<feature type="domain" description="Cysteine-rich" evidence="1">
    <location>
        <begin position="9"/>
        <end position="90"/>
    </location>
</feature>
<proteinExistence type="predicted"/>
<evidence type="ECO:0000259" key="1">
    <source>
        <dbReference type="Pfam" id="PF02754"/>
    </source>
</evidence>
<dbReference type="GO" id="GO:0016491">
    <property type="term" value="F:oxidoreductase activity"/>
    <property type="evidence" value="ECO:0007669"/>
    <property type="project" value="UniProtKB-ARBA"/>
</dbReference>
<reference evidence="2" key="1">
    <citation type="submission" date="2020-02" db="EMBL/GenBank/DDBJ databases">
        <authorList>
            <person name="Meier V. D."/>
        </authorList>
    </citation>
    <scope>NUCLEOTIDE SEQUENCE</scope>
    <source>
        <strain evidence="2">AVDCRST_MAG56</strain>
    </source>
</reference>
<dbReference type="InterPro" id="IPR004017">
    <property type="entry name" value="Cys_rich_dom"/>
</dbReference>
<dbReference type="PANTHER" id="PTHR30296">
    <property type="entry name" value="UNCHARACTERIZED PROTEIN YKGE"/>
    <property type="match status" value="1"/>
</dbReference>